<dbReference type="Gene3D" id="2.70.40.10">
    <property type="match status" value="1"/>
</dbReference>
<dbReference type="InterPro" id="IPR051592">
    <property type="entry name" value="HERV-K_Pro_peptidase_A2"/>
</dbReference>
<evidence type="ECO:0000256" key="3">
    <source>
        <dbReference type="ARBA" id="ARBA00022801"/>
    </source>
</evidence>
<evidence type="ECO:0000256" key="1">
    <source>
        <dbReference type="ARBA" id="ARBA00022670"/>
    </source>
</evidence>
<dbReference type="PROSITE" id="PS50175">
    <property type="entry name" value="ASP_PROT_RETROV"/>
    <property type="match status" value="1"/>
</dbReference>
<evidence type="ECO:0000259" key="5">
    <source>
        <dbReference type="PROSITE" id="PS50175"/>
    </source>
</evidence>
<gene>
    <name evidence="6" type="primary">Ervk9_3</name>
    <name evidence="6" type="ORF">VIDCHA_R04375</name>
</gene>
<dbReference type="GO" id="GO:0006508">
    <property type="term" value="P:proteolysis"/>
    <property type="evidence" value="ECO:0007669"/>
    <property type="project" value="UniProtKB-KW"/>
</dbReference>
<dbReference type="AlphaFoldDB" id="A0A851KWK9"/>
<dbReference type="InterPro" id="IPR001969">
    <property type="entry name" value="Aspartic_peptidase_AS"/>
</dbReference>
<dbReference type="Pfam" id="PF00077">
    <property type="entry name" value="RVP"/>
    <property type="match status" value="1"/>
</dbReference>
<organism evidence="6 7">
    <name type="scientific">Vidua chalybeata</name>
    <name type="common">Village indigobird</name>
    <dbReference type="NCBI Taxonomy" id="81927"/>
    <lineage>
        <taxon>Eukaryota</taxon>
        <taxon>Metazoa</taxon>
        <taxon>Chordata</taxon>
        <taxon>Craniata</taxon>
        <taxon>Vertebrata</taxon>
        <taxon>Euteleostomi</taxon>
        <taxon>Archelosauria</taxon>
        <taxon>Archosauria</taxon>
        <taxon>Dinosauria</taxon>
        <taxon>Saurischia</taxon>
        <taxon>Theropoda</taxon>
        <taxon>Coelurosauria</taxon>
        <taxon>Aves</taxon>
        <taxon>Neognathae</taxon>
        <taxon>Neoaves</taxon>
        <taxon>Telluraves</taxon>
        <taxon>Australaves</taxon>
        <taxon>Passeriformes</taxon>
        <taxon>Passeroidea</taxon>
        <taxon>Estrildidae</taxon>
        <taxon>Viduinae</taxon>
        <taxon>Vidua</taxon>
    </lineage>
</organism>
<dbReference type="InterPro" id="IPR021109">
    <property type="entry name" value="Peptidase_aspartic_dom_sf"/>
</dbReference>
<evidence type="ECO:0000313" key="7">
    <source>
        <dbReference type="Proteomes" id="UP000634236"/>
    </source>
</evidence>
<name>A0A851KWK9_VIDCH</name>
<feature type="non-terminal residue" evidence="6">
    <location>
        <position position="1"/>
    </location>
</feature>
<dbReference type="InterPro" id="IPR018061">
    <property type="entry name" value="Retropepsins"/>
</dbReference>
<dbReference type="EMBL" id="WBNB01002806">
    <property type="protein sequence ID" value="NXB95455.1"/>
    <property type="molecule type" value="Genomic_DNA"/>
</dbReference>
<dbReference type="InterPro" id="IPR029054">
    <property type="entry name" value="dUTPase-like"/>
</dbReference>
<dbReference type="Proteomes" id="UP000634236">
    <property type="component" value="Unassembled WGS sequence"/>
</dbReference>
<dbReference type="Gene3D" id="2.40.70.10">
    <property type="entry name" value="Acid Proteases"/>
    <property type="match status" value="1"/>
</dbReference>
<proteinExistence type="predicted"/>
<feature type="compositionally biased region" description="Basic and acidic residues" evidence="4">
    <location>
        <begin position="8"/>
        <end position="24"/>
    </location>
</feature>
<reference evidence="6" key="1">
    <citation type="submission" date="2019-09" db="EMBL/GenBank/DDBJ databases">
        <title>Bird 10,000 Genomes (B10K) Project - Family phase.</title>
        <authorList>
            <person name="Zhang G."/>
        </authorList>
    </citation>
    <scope>NUCLEOTIDE SEQUENCE</scope>
    <source>
        <strain evidence="6">OUT-0048</strain>
        <tissue evidence="6">Muscle</tissue>
    </source>
</reference>
<feature type="region of interest" description="Disordered" evidence="4">
    <location>
        <begin position="1"/>
        <end position="34"/>
    </location>
</feature>
<sequence length="256" mass="27197">QLQCMPKEAGKLPEQREQRPRRDTNSSCRSETSQQLQPATCGSLGLDLAAAVETDLLTSKPYKIPTGIHGPLQIHGQTMGGLIIGRSSAAILGLFVEPGIIDADCCGEIMIIAHTSYPPVTVPKGQRIAQLIPLPQMTKGLEPMSQVPRTPEGFGSTGGLALLTLDLNTHPKKSCRLIHQRHSIVLKGLLDTGADTSVIDPGHWPASWPTQPAATTVSGISEMTLASRTPVLTVEIEGRQASAALSITTFAENAEC</sequence>
<dbReference type="PANTHER" id="PTHR19422:SF123">
    <property type="entry name" value="RT1 CLASS I, LOCUS CE15"/>
    <property type="match status" value="1"/>
</dbReference>
<feature type="compositionally biased region" description="Polar residues" evidence="4">
    <location>
        <begin position="25"/>
        <end position="34"/>
    </location>
</feature>
<dbReference type="InterPro" id="IPR036157">
    <property type="entry name" value="dUTPase-like_sf"/>
</dbReference>
<dbReference type="Pfam" id="PF00692">
    <property type="entry name" value="dUTPase"/>
    <property type="match status" value="1"/>
</dbReference>
<keyword evidence="2" id="KW-0064">Aspartyl protease</keyword>
<dbReference type="SUPFAM" id="SSF50630">
    <property type="entry name" value="Acid proteases"/>
    <property type="match status" value="1"/>
</dbReference>
<comment type="caution">
    <text evidence="6">The sequence shown here is derived from an EMBL/GenBank/DDBJ whole genome shotgun (WGS) entry which is preliminary data.</text>
</comment>
<dbReference type="SUPFAM" id="SSF51283">
    <property type="entry name" value="dUTPase-like"/>
    <property type="match status" value="1"/>
</dbReference>
<dbReference type="GO" id="GO:0004190">
    <property type="term" value="F:aspartic-type endopeptidase activity"/>
    <property type="evidence" value="ECO:0007669"/>
    <property type="project" value="UniProtKB-KW"/>
</dbReference>
<feature type="domain" description="Peptidase A2" evidence="5">
    <location>
        <begin position="186"/>
        <end position="221"/>
    </location>
</feature>
<dbReference type="InterPro" id="IPR033704">
    <property type="entry name" value="dUTPase_trimeric"/>
</dbReference>
<dbReference type="PROSITE" id="PS00141">
    <property type="entry name" value="ASP_PROTEASE"/>
    <property type="match status" value="1"/>
</dbReference>
<evidence type="ECO:0000313" key="6">
    <source>
        <dbReference type="EMBL" id="NXB95455.1"/>
    </source>
</evidence>
<dbReference type="PANTHER" id="PTHR19422">
    <property type="entry name" value="GAG RETROVIRAL POLYPROTEIN"/>
    <property type="match status" value="1"/>
</dbReference>
<feature type="non-terminal residue" evidence="6">
    <location>
        <position position="256"/>
    </location>
</feature>
<evidence type="ECO:0000256" key="4">
    <source>
        <dbReference type="SAM" id="MobiDB-lite"/>
    </source>
</evidence>
<protein>
    <submittedName>
        <fullName evidence="6">POK9 protein</fullName>
    </submittedName>
</protein>
<dbReference type="InterPro" id="IPR001995">
    <property type="entry name" value="Peptidase_A2_cat"/>
</dbReference>
<accession>A0A851KWK9</accession>
<keyword evidence="7" id="KW-1185">Reference proteome</keyword>
<keyword evidence="1" id="KW-0645">Protease</keyword>
<dbReference type="CDD" id="cd07557">
    <property type="entry name" value="trimeric_dUTPase"/>
    <property type="match status" value="1"/>
</dbReference>
<keyword evidence="3" id="KW-0378">Hydrolase</keyword>
<evidence type="ECO:0000256" key="2">
    <source>
        <dbReference type="ARBA" id="ARBA00022750"/>
    </source>
</evidence>